<dbReference type="RefSeq" id="WP_069377764.1">
    <property type="nucleotide sequence ID" value="NZ_CP017141.1"/>
</dbReference>
<keyword evidence="1" id="KW-0472">Membrane</keyword>
<organism evidence="4 5">
    <name type="scientific">Pedobacter steynii</name>
    <dbReference type="NCBI Taxonomy" id="430522"/>
    <lineage>
        <taxon>Bacteria</taxon>
        <taxon>Pseudomonadati</taxon>
        <taxon>Bacteroidota</taxon>
        <taxon>Sphingobacteriia</taxon>
        <taxon>Sphingobacteriales</taxon>
        <taxon>Sphingobacteriaceae</taxon>
        <taxon>Pedobacter</taxon>
    </lineage>
</organism>
<feature type="domain" description="Protein FecR C-terminal" evidence="3">
    <location>
        <begin position="303"/>
        <end position="371"/>
    </location>
</feature>
<evidence type="ECO:0000256" key="1">
    <source>
        <dbReference type="SAM" id="Phobius"/>
    </source>
</evidence>
<proteinExistence type="predicted"/>
<dbReference type="Pfam" id="PF04773">
    <property type="entry name" value="FecR"/>
    <property type="match status" value="1"/>
</dbReference>
<dbReference type="OrthoDB" id="1099963at2"/>
<protein>
    <recommendedName>
        <fullName evidence="6">FecR protein</fullName>
    </recommendedName>
</protein>
<dbReference type="InterPro" id="IPR032508">
    <property type="entry name" value="FecR_C"/>
</dbReference>
<dbReference type="GO" id="GO:0016989">
    <property type="term" value="F:sigma factor antagonist activity"/>
    <property type="evidence" value="ECO:0007669"/>
    <property type="project" value="TreeGrafter"/>
</dbReference>
<feature type="transmembrane region" description="Helical" evidence="1">
    <location>
        <begin position="67"/>
        <end position="89"/>
    </location>
</feature>
<sequence>MKRYNPQELIHKYVNDTCSEEERALVESWHLYELASSEYRPSMENTSIVHDRMWNKLSLHAKKPRKLWPGLSITAALLFLMSVPVFLYLSQRTHPLSTPKNTSTQDITPGGNKAILTLDNGKEILLQGSNTGLIAIQNRINIHKDTAGQVSYNVQGHKKMLSTINKLETPRGGKYRLLLADGTKIWLNSASTLTYPTTFEGKDRTVILSGEAYFEVTKNSNKPFKVITRHQEVKVLGTHFNINGYPDDPQIQTTLLEGSILLSKGSNNRLLRPGQMALTKIHSENIEIEPADTEKNIAWKNDDFIFNGENLPSIMKTIARWYDVEVVYQVSPDSTRYWGVISRSKNLSEVLKMLQSSGHINSKVQGRRVIIMD</sequence>
<evidence type="ECO:0000259" key="2">
    <source>
        <dbReference type="Pfam" id="PF04773"/>
    </source>
</evidence>
<dbReference type="PIRSF" id="PIRSF018266">
    <property type="entry name" value="FecR"/>
    <property type="match status" value="1"/>
</dbReference>
<dbReference type="KEGG" id="psty:BFS30_02130"/>
<dbReference type="PANTHER" id="PTHR30273:SF2">
    <property type="entry name" value="PROTEIN FECR"/>
    <property type="match status" value="1"/>
</dbReference>
<dbReference type="Gene3D" id="2.60.120.1440">
    <property type="match status" value="1"/>
</dbReference>
<dbReference type="InterPro" id="IPR006860">
    <property type="entry name" value="FecR"/>
</dbReference>
<dbReference type="EMBL" id="CP017141">
    <property type="protein sequence ID" value="AOM76068.1"/>
    <property type="molecule type" value="Genomic_DNA"/>
</dbReference>
<dbReference type="InterPro" id="IPR012373">
    <property type="entry name" value="Ferrdict_sens_TM"/>
</dbReference>
<evidence type="ECO:0008006" key="6">
    <source>
        <dbReference type="Google" id="ProtNLM"/>
    </source>
</evidence>
<name>A0A1D7QBJ2_9SPHI</name>
<reference evidence="4 5" key="1">
    <citation type="submission" date="2016-08" db="EMBL/GenBank/DDBJ databases">
        <authorList>
            <person name="Seilhamer J.J."/>
        </authorList>
    </citation>
    <scope>NUCLEOTIDE SEQUENCE [LARGE SCALE GENOMIC DNA]</scope>
    <source>
        <strain evidence="4 5">DX4</strain>
    </source>
</reference>
<evidence type="ECO:0000313" key="4">
    <source>
        <dbReference type="EMBL" id="AOM76068.1"/>
    </source>
</evidence>
<dbReference type="Pfam" id="PF16344">
    <property type="entry name" value="FecR_C"/>
    <property type="match status" value="1"/>
</dbReference>
<evidence type="ECO:0000259" key="3">
    <source>
        <dbReference type="Pfam" id="PF16344"/>
    </source>
</evidence>
<dbReference type="Gene3D" id="3.55.50.30">
    <property type="match status" value="1"/>
</dbReference>
<keyword evidence="1" id="KW-0812">Transmembrane</keyword>
<keyword evidence="1" id="KW-1133">Transmembrane helix</keyword>
<feature type="domain" description="FecR protein" evidence="2">
    <location>
        <begin position="166"/>
        <end position="260"/>
    </location>
</feature>
<dbReference type="PANTHER" id="PTHR30273">
    <property type="entry name" value="PERIPLASMIC SIGNAL SENSOR AND SIGMA FACTOR ACTIVATOR FECR-RELATED"/>
    <property type="match status" value="1"/>
</dbReference>
<dbReference type="FunFam" id="2.60.120.1440:FF:000001">
    <property type="entry name" value="Putative anti-sigma factor"/>
    <property type="match status" value="1"/>
</dbReference>
<accession>A0A1D7QBJ2</accession>
<gene>
    <name evidence="4" type="ORF">BFS30_02130</name>
</gene>
<evidence type="ECO:0000313" key="5">
    <source>
        <dbReference type="Proteomes" id="UP000094313"/>
    </source>
</evidence>
<dbReference type="Proteomes" id="UP000094313">
    <property type="component" value="Chromosome"/>
</dbReference>
<dbReference type="AlphaFoldDB" id="A0A1D7QBJ2"/>
<keyword evidence="5" id="KW-1185">Reference proteome</keyword>